<dbReference type="Pfam" id="PF22521">
    <property type="entry name" value="HypF_C_2"/>
    <property type="match status" value="1"/>
</dbReference>
<dbReference type="AlphaFoldDB" id="C4V235"/>
<dbReference type="HOGENOM" id="CLU_1302080_0_0_9"/>
<accession>C4V235</accession>
<feature type="non-terminal residue" evidence="2">
    <location>
        <position position="1"/>
    </location>
</feature>
<sequence length="211" mass="22349">WRLALWMLYRRDGAGFAAQFPQFAAQLPTGWELLMQATAAGLSAPLTSSAGRLFDAAAALLGVAYRNAYEGQAPIELERLARTARRAGRVLPYTVAEGARLTVDVLPALYALADGAEALTVEERAGRALDFHVTMAAAVAEVLGILSVRTGLRTVALAGGVFQNALLLEELLPRIGGYHVLLPHRVPPNDGGIAYGQAAVALARMAHSQHA</sequence>
<dbReference type="Proteomes" id="UP000005309">
    <property type="component" value="Unassembled WGS sequence"/>
</dbReference>
<evidence type="ECO:0000313" key="2">
    <source>
        <dbReference type="EMBL" id="EEQ49074.1"/>
    </source>
</evidence>
<evidence type="ECO:0000313" key="3">
    <source>
        <dbReference type="Proteomes" id="UP000005309"/>
    </source>
</evidence>
<protein>
    <recommendedName>
        <fullName evidence="1">Carbamoyltransferase Kae1-like domain-containing protein</fullName>
    </recommendedName>
</protein>
<dbReference type="eggNOG" id="COG0068">
    <property type="taxonomic scope" value="Bacteria"/>
</dbReference>
<dbReference type="PANTHER" id="PTHR42959">
    <property type="entry name" value="CARBAMOYLTRANSFERASE"/>
    <property type="match status" value="1"/>
</dbReference>
<dbReference type="GO" id="GO:0008270">
    <property type="term" value="F:zinc ion binding"/>
    <property type="evidence" value="ECO:0007669"/>
    <property type="project" value="TreeGrafter"/>
</dbReference>
<keyword evidence="3" id="KW-1185">Reference proteome</keyword>
<proteinExistence type="predicted"/>
<dbReference type="InterPro" id="IPR055128">
    <property type="entry name" value="HypF_C_2"/>
</dbReference>
<gene>
    <name evidence="2" type="ORF">HMPREF0908_0579</name>
</gene>
<dbReference type="Gene3D" id="3.30.420.40">
    <property type="match status" value="1"/>
</dbReference>
<reference evidence="2 3" key="1">
    <citation type="submission" date="2009-04" db="EMBL/GenBank/DDBJ databases">
        <authorList>
            <person name="Qin X."/>
            <person name="Bachman B."/>
            <person name="Battles P."/>
            <person name="Bell A."/>
            <person name="Bess C."/>
            <person name="Bickham C."/>
            <person name="Chaboub L."/>
            <person name="Chen D."/>
            <person name="Coyle M."/>
            <person name="Deiros D.R."/>
            <person name="Dinh H."/>
            <person name="Forbes L."/>
            <person name="Fowler G."/>
            <person name="Francisco L."/>
            <person name="Fu Q."/>
            <person name="Gubbala S."/>
            <person name="Hale W."/>
            <person name="Han Y."/>
            <person name="Hemphill L."/>
            <person name="Highlander S.K."/>
            <person name="Hirani K."/>
            <person name="Hogues M."/>
            <person name="Jackson L."/>
            <person name="Jakkamsetti A."/>
            <person name="Javaid M."/>
            <person name="Jiang H."/>
            <person name="Korchina V."/>
            <person name="Kovar C."/>
            <person name="Lara F."/>
            <person name="Lee S."/>
            <person name="Mata R."/>
            <person name="Mathew T."/>
            <person name="Moen C."/>
            <person name="Morales K."/>
            <person name="Munidasa M."/>
            <person name="Nazareth L."/>
            <person name="Ngo R."/>
            <person name="Nguyen L."/>
            <person name="Okwuonu G."/>
            <person name="Ongeri F."/>
            <person name="Patil S."/>
            <person name="Petrosino J."/>
            <person name="Pham C."/>
            <person name="Pham P."/>
            <person name="Pu L.-L."/>
            <person name="Puazo M."/>
            <person name="Raj R."/>
            <person name="Reid J."/>
            <person name="Rouhana J."/>
            <person name="Saada N."/>
            <person name="Shang Y."/>
            <person name="Simmons D."/>
            <person name="Thornton R."/>
            <person name="Warren J."/>
            <person name="Weissenberger G."/>
            <person name="Zhang J."/>
            <person name="Zhang L."/>
            <person name="Zhou C."/>
            <person name="Zhu D."/>
            <person name="Muzny D."/>
            <person name="Worley K."/>
            <person name="Gibbs R."/>
        </authorList>
    </citation>
    <scope>NUCLEOTIDE SEQUENCE [LARGE SCALE GENOMIC DNA]</scope>
    <source>
        <strain evidence="2 3">ATCC 43531</strain>
    </source>
</reference>
<evidence type="ECO:0000259" key="1">
    <source>
        <dbReference type="Pfam" id="PF22521"/>
    </source>
</evidence>
<comment type="caution">
    <text evidence="2">The sequence shown here is derived from an EMBL/GenBank/DDBJ whole genome shotgun (WGS) entry which is preliminary data.</text>
</comment>
<dbReference type="EMBL" id="ACLA01000008">
    <property type="protein sequence ID" value="EEQ49074.1"/>
    <property type="molecule type" value="Genomic_DNA"/>
</dbReference>
<dbReference type="GO" id="GO:0051604">
    <property type="term" value="P:protein maturation"/>
    <property type="evidence" value="ECO:0007669"/>
    <property type="project" value="TreeGrafter"/>
</dbReference>
<dbReference type="GO" id="GO:0016743">
    <property type="term" value="F:carboxyl- or carbamoyltransferase activity"/>
    <property type="evidence" value="ECO:0007669"/>
    <property type="project" value="TreeGrafter"/>
</dbReference>
<name>C4V235_9FIRM</name>
<dbReference type="PANTHER" id="PTHR42959:SF1">
    <property type="entry name" value="CARBAMOYLTRANSFERASE HYPF"/>
    <property type="match status" value="1"/>
</dbReference>
<organism evidence="2 3">
    <name type="scientific">Selenomonas flueggei ATCC 43531</name>
    <dbReference type="NCBI Taxonomy" id="638302"/>
    <lineage>
        <taxon>Bacteria</taxon>
        <taxon>Bacillati</taxon>
        <taxon>Bacillota</taxon>
        <taxon>Negativicutes</taxon>
        <taxon>Selenomonadales</taxon>
        <taxon>Selenomonadaceae</taxon>
        <taxon>Selenomonas</taxon>
    </lineage>
</organism>
<dbReference type="InterPro" id="IPR051060">
    <property type="entry name" value="Carbamoyltrans_HypF-like"/>
</dbReference>
<feature type="domain" description="Carbamoyltransferase Kae1-like" evidence="1">
    <location>
        <begin position="1"/>
        <end position="197"/>
    </location>
</feature>